<evidence type="ECO:0000259" key="2">
    <source>
        <dbReference type="PROSITE" id="PS01186"/>
    </source>
</evidence>
<dbReference type="InterPro" id="IPR006149">
    <property type="entry name" value="EB_dom"/>
</dbReference>
<dbReference type="WBParaSite" id="GPUH_0000236701-mRNA-1">
    <property type="protein sequence ID" value="GPUH_0000236701-mRNA-1"/>
    <property type="gene ID" value="GPUH_0000236701"/>
</dbReference>
<feature type="domain" description="EGF-like" evidence="2">
    <location>
        <begin position="484"/>
        <end position="497"/>
    </location>
</feature>
<evidence type="ECO:0000256" key="1">
    <source>
        <dbReference type="SAM" id="MobiDB-lite"/>
    </source>
</evidence>
<evidence type="ECO:0000313" key="5">
    <source>
        <dbReference type="WBParaSite" id="GPUH_0000236701-mRNA-1"/>
    </source>
</evidence>
<accession>A0A183D0X1</accession>
<reference evidence="3 4" key="2">
    <citation type="submission" date="2018-11" db="EMBL/GenBank/DDBJ databases">
        <authorList>
            <consortium name="Pathogen Informatics"/>
        </authorList>
    </citation>
    <scope>NUCLEOTIDE SEQUENCE [LARGE SCALE GENOMIC DNA]</scope>
</reference>
<dbReference type="SMART" id="SM00181">
    <property type="entry name" value="EGF"/>
    <property type="match status" value="9"/>
</dbReference>
<dbReference type="Pfam" id="PF01683">
    <property type="entry name" value="EB"/>
    <property type="match status" value="7"/>
</dbReference>
<organism evidence="5">
    <name type="scientific">Gongylonema pulchrum</name>
    <dbReference type="NCBI Taxonomy" id="637853"/>
    <lineage>
        <taxon>Eukaryota</taxon>
        <taxon>Metazoa</taxon>
        <taxon>Ecdysozoa</taxon>
        <taxon>Nematoda</taxon>
        <taxon>Chromadorea</taxon>
        <taxon>Rhabditida</taxon>
        <taxon>Spirurina</taxon>
        <taxon>Spiruromorpha</taxon>
        <taxon>Spiruroidea</taxon>
        <taxon>Gongylonematidae</taxon>
        <taxon>Gongylonema</taxon>
    </lineage>
</organism>
<feature type="region of interest" description="Disordered" evidence="1">
    <location>
        <begin position="693"/>
        <end position="712"/>
    </location>
</feature>
<sequence>MEQFGHCRQDPGGRCADGQLCSAGSFCDLGVCRCPLGYQFSAAQKICILSVVKAGASCHYGERCSSGSLCRFGVCMCAVGYQLANEKCVKLPGNASKSGKLNPDREANKLEIPAADCFLKGTCDQQENEFSWNSTETYGIGETENQERRYSIETLKPVIQKTNNAAPGQFCDRTTQCTGGSTCFANTCTCLLGTQLTAGECLDSLSQERFVTENPRYEVPKSVEQVPSAPETPTLLRSGMNGTSGVYQNTEYSTEPVILPCKSNSQCPPWKQCKRGVCRCRSNETSVGKWCIEVAHRVLPGQQCDESRKCVGESRCLRGICICTDGLASTGLECGFLLEDREKAQYAGNLGGKAQTAGRVEIGKSCLNGEICLGGSTCQHGFCSCGANEFIDETGACQKLYEADGSLGSWKHHILSVGNENSGNTGLMSLAETTQKSRPGFFYPVPDNKNAPDQRISGSGLPGEACTLGGLCWNGARCAESMKCECYPGYIAVDGYCRPKVVPLDGYCEMDEQCPSGAVCENSRCRCLDSYTEQSGNCQKMEPLEPKGDCTSLNQDGCSDQKSACQPGTGLCPCPHGQLLLNGICQPASKYPLNCNQAEDCHPLAYCNKGYCICQDASTMVAVYCVPQHEIVVGEDQEEEEPSSGENLLPEEKLMFGNKILESGNNFSHSETLGISMNGRNSSEVSRKIHKISRLSSGQSAEDPSFSISNSSSLESCRHNQQCPPHSYCMRPKCVCKIGFVAFNESCRAFRAPYTRCEVSDICAGNSLCLGGFCQCAPGRKLAQGSCVLEKHLSKLGQSCTTQNPQTHLNIRKLALPARICIDGTNCVNGWCTCERGTVPDPKTGTCISRLLSSGKLYRVRRRTENPKNAPLAVSENYEDCENVTKCFLGS</sequence>
<name>A0A183D0X1_9BILA</name>
<dbReference type="PANTHER" id="PTHR39069">
    <property type="entry name" value="ECDYSONE-INDUCIBLE GENE E1, ISOFORM A"/>
    <property type="match status" value="1"/>
</dbReference>
<keyword evidence="4" id="KW-1185">Reference proteome</keyword>
<dbReference type="PROSITE" id="PS01186">
    <property type="entry name" value="EGF_2"/>
    <property type="match status" value="1"/>
</dbReference>
<dbReference type="OrthoDB" id="504708at2759"/>
<dbReference type="InterPro" id="IPR000742">
    <property type="entry name" value="EGF"/>
</dbReference>
<dbReference type="EMBL" id="UYRT01003484">
    <property type="protein sequence ID" value="VDK33656.1"/>
    <property type="molecule type" value="Genomic_DNA"/>
</dbReference>
<evidence type="ECO:0000313" key="3">
    <source>
        <dbReference type="EMBL" id="VDK33656.1"/>
    </source>
</evidence>
<dbReference type="Proteomes" id="UP000271098">
    <property type="component" value="Unassembled WGS sequence"/>
</dbReference>
<gene>
    <name evidence="3" type="ORF">GPUH_LOCUS2362</name>
</gene>
<protein>
    <submittedName>
        <fullName evidence="5">EGF-like domain-containing protein</fullName>
    </submittedName>
</protein>
<feature type="region of interest" description="Disordered" evidence="1">
    <location>
        <begin position="221"/>
        <end position="240"/>
    </location>
</feature>
<dbReference type="PANTHER" id="PTHR39069:SF8">
    <property type="entry name" value="FI17111P1"/>
    <property type="match status" value="1"/>
</dbReference>
<dbReference type="AlphaFoldDB" id="A0A183D0X1"/>
<evidence type="ECO:0000313" key="4">
    <source>
        <dbReference type="Proteomes" id="UP000271098"/>
    </source>
</evidence>
<proteinExistence type="predicted"/>
<reference evidence="5" key="1">
    <citation type="submission" date="2016-06" db="UniProtKB">
        <authorList>
            <consortium name="WormBaseParasite"/>
        </authorList>
    </citation>
    <scope>IDENTIFICATION</scope>
</reference>